<keyword evidence="8" id="KW-1185">Reference proteome</keyword>
<dbReference type="RefSeq" id="WP_176231152.1">
    <property type="nucleotide sequence ID" value="NZ_BLRZ01000007.1"/>
</dbReference>
<evidence type="ECO:0000313" key="7">
    <source>
        <dbReference type="Proteomes" id="UP000585609"/>
    </source>
</evidence>
<sequence length="98" mass="11463">MLKPITVRVSEDFLRELSNFIKEMDLDKSAYLRDILKKGFEEDRRDRLLLKYQAGELSAAEVCKRIGITPWEFLDLLKKKNMSLNVSLEDWLDSRGLG</sequence>
<accession>A0A6V8PAQ1</accession>
<evidence type="ECO:0000313" key="4">
    <source>
        <dbReference type="EMBL" id="GFP39820.1"/>
    </source>
</evidence>
<gene>
    <name evidence="1" type="ORF">HKBW3S09_00440</name>
    <name evidence="2" type="ORF">HKBW3S34_00277</name>
    <name evidence="3" type="ORF">HKBW3S44_00536</name>
    <name evidence="4" type="ORF">HKBW3S47_01517</name>
</gene>
<reference evidence="5 6" key="1">
    <citation type="journal article" date="2020" name="Front. Microbiol.">
        <title>Single-cell genomics of novel Actinobacteria with the Wood-Ljungdahl pathway discovered in a serpentinizing system.</title>
        <authorList>
            <person name="Merino N."/>
            <person name="Kawai M."/>
            <person name="Boyd E.S."/>
            <person name="Colman D.R."/>
            <person name="McGlynn S.E."/>
            <person name="Nealson K.H."/>
            <person name="Kurokawa K."/>
            <person name="Hongoh Y."/>
        </authorList>
    </citation>
    <scope>NUCLEOTIDE SEQUENCE [LARGE SCALE GENOMIC DNA]</scope>
    <source>
        <strain evidence="1 7">S09_30</strain>
        <strain evidence="2 8">S34</strain>
        <strain evidence="3 5">S44</strain>
        <strain evidence="4 6">S47</strain>
    </source>
</reference>
<dbReference type="Pfam" id="PF03683">
    <property type="entry name" value="UPF0175"/>
    <property type="match status" value="1"/>
</dbReference>
<evidence type="ECO:0000313" key="3">
    <source>
        <dbReference type="EMBL" id="GFP36855.1"/>
    </source>
</evidence>
<dbReference type="AlphaFoldDB" id="A0A6V8PAQ1"/>
<dbReference type="EMBL" id="BLSC01000026">
    <property type="protein sequence ID" value="GFP36855.1"/>
    <property type="molecule type" value="Genomic_DNA"/>
</dbReference>
<proteinExistence type="predicted"/>
<evidence type="ECO:0008006" key="9">
    <source>
        <dbReference type="Google" id="ProtNLM"/>
    </source>
</evidence>
<dbReference type="EMBL" id="BLRZ01000007">
    <property type="protein sequence ID" value="GFP29357.1"/>
    <property type="molecule type" value="Genomic_DNA"/>
</dbReference>
<dbReference type="Proteomes" id="UP000588083">
    <property type="component" value="Unassembled WGS sequence"/>
</dbReference>
<evidence type="ECO:0000313" key="6">
    <source>
        <dbReference type="Proteomes" id="UP000569018"/>
    </source>
</evidence>
<dbReference type="InterPro" id="IPR005368">
    <property type="entry name" value="UPF0175"/>
</dbReference>
<dbReference type="Proteomes" id="UP000561271">
    <property type="component" value="Unassembled WGS sequence"/>
</dbReference>
<name>A0A6V8PAQ1_9ACTN</name>
<dbReference type="EMBL" id="BLSD01000094">
    <property type="protein sequence ID" value="GFP39820.1"/>
    <property type="molecule type" value="Genomic_DNA"/>
</dbReference>
<comment type="caution">
    <text evidence="2">The sequence shown here is derived from an EMBL/GenBank/DDBJ whole genome shotgun (WGS) entry which is preliminary data.</text>
</comment>
<protein>
    <recommendedName>
        <fullName evidence="9">Ribbon-helix-helix protein CopG domain-containing protein</fullName>
    </recommendedName>
</protein>
<evidence type="ECO:0000313" key="1">
    <source>
        <dbReference type="EMBL" id="GFP22973.1"/>
    </source>
</evidence>
<dbReference type="EMBL" id="BLRW01000037">
    <property type="protein sequence ID" value="GFP22973.1"/>
    <property type="molecule type" value="Genomic_DNA"/>
</dbReference>
<dbReference type="Proteomes" id="UP000585609">
    <property type="component" value="Unassembled WGS sequence"/>
</dbReference>
<dbReference type="Proteomes" id="UP000569018">
    <property type="component" value="Unassembled WGS sequence"/>
</dbReference>
<evidence type="ECO:0000313" key="2">
    <source>
        <dbReference type="EMBL" id="GFP29357.1"/>
    </source>
</evidence>
<organism evidence="2 8">
    <name type="scientific">Candidatus Hakubella thermalkaliphila</name>
    <dbReference type="NCBI Taxonomy" id="2754717"/>
    <lineage>
        <taxon>Bacteria</taxon>
        <taxon>Bacillati</taxon>
        <taxon>Actinomycetota</taxon>
        <taxon>Actinomycetota incertae sedis</taxon>
        <taxon>Candidatus Hakubellales</taxon>
        <taxon>Candidatus Hakubellaceae</taxon>
        <taxon>Candidatus Hakubella</taxon>
    </lineage>
</organism>
<evidence type="ECO:0000313" key="8">
    <source>
        <dbReference type="Proteomes" id="UP000588083"/>
    </source>
</evidence>
<evidence type="ECO:0000313" key="5">
    <source>
        <dbReference type="Proteomes" id="UP000561271"/>
    </source>
</evidence>